<dbReference type="PANTHER" id="PTHR34661">
    <property type="entry name" value="INCREASED DNA METHYLATION 3"/>
    <property type="match status" value="1"/>
</dbReference>
<protein>
    <submittedName>
        <fullName evidence="4">HSP20 domain-containing protein</fullName>
    </submittedName>
</protein>
<dbReference type="PANTHER" id="PTHR34661:SF3">
    <property type="entry name" value="INCREASED DNA METHYLATION 2"/>
    <property type="match status" value="1"/>
</dbReference>
<evidence type="ECO:0000313" key="4">
    <source>
        <dbReference type="EMBL" id="GAV63183.1"/>
    </source>
</evidence>
<reference evidence="5" key="1">
    <citation type="submission" date="2016-04" db="EMBL/GenBank/DDBJ databases">
        <title>Cephalotus genome sequencing.</title>
        <authorList>
            <person name="Fukushima K."/>
            <person name="Hasebe M."/>
            <person name="Fang X."/>
        </authorList>
    </citation>
    <scope>NUCLEOTIDE SEQUENCE [LARGE SCALE GENOMIC DNA]</scope>
    <source>
        <strain evidence="5">cv. St1</strain>
    </source>
</reference>
<dbReference type="FunFam" id="2.60.40.790:FF:000049">
    <property type="entry name" value="Increased DNA methylation 3"/>
    <property type="match status" value="1"/>
</dbReference>
<feature type="domain" description="SHSP" evidence="3">
    <location>
        <begin position="274"/>
        <end position="403"/>
    </location>
</feature>
<dbReference type="STRING" id="3775.A0A1Q3B5X2"/>
<proteinExistence type="inferred from homology"/>
<evidence type="ECO:0000256" key="1">
    <source>
        <dbReference type="PROSITE-ProRule" id="PRU00285"/>
    </source>
</evidence>
<dbReference type="Pfam" id="PF00011">
    <property type="entry name" value="HSP20"/>
    <property type="match status" value="1"/>
</dbReference>
<gene>
    <name evidence="4" type="ORF">CFOL_v3_06703</name>
</gene>
<feature type="non-terminal residue" evidence="4">
    <location>
        <position position="423"/>
    </location>
</feature>
<sequence>MMPSDDQCFLLYFILGTYFGPDLKGEIPQKSALQRNAEGLAPYTSNQLVGSHMKRVEVARAFYYVLRKADQSLQVGLSLLDHFFRGTLPADGHDPTAIYPQFNDLFPSQLHLHSISKNKHDTIENIVFITNPESYFIKQEDIERFKRLTGLEQFRLDRGAARLHTFVDDGVSYNAAAENAESNGNSPAIRYRRSPRKKRCVDDIIESKDRHVLVSSVPYNVTYNNMAPMPTENVANSVDKVGPAMIFLPSYPAKEEWINMTAATKSGIALTGSAATGQVGPLIGLLDIGECEDSYLFHVSLPGVKRDEREFSCEVEDDGKVLIRGVTTTGEKTVYRYCQKFEMQTRNLCPPGHFSLSFQLPGPVDPHQFSGNLGNDGILEGIVMKKIVRGHLFLFVTMEIIQSFWAALEGHFMEFSGTIYQLP</sequence>
<dbReference type="OrthoDB" id="1927234at2759"/>
<dbReference type="FunCoup" id="A0A1Q3B5X2">
    <property type="interactions" value="58"/>
</dbReference>
<name>A0A1Q3B5X2_CEPFO</name>
<dbReference type="GO" id="GO:0005634">
    <property type="term" value="C:nucleus"/>
    <property type="evidence" value="ECO:0007669"/>
    <property type="project" value="TreeGrafter"/>
</dbReference>
<evidence type="ECO:0000256" key="2">
    <source>
        <dbReference type="RuleBase" id="RU003616"/>
    </source>
</evidence>
<dbReference type="Gene3D" id="2.60.40.790">
    <property type="match status" value="1"/>
</dbReference>
<dbReference type="InterPro" id="IPR002068">
    <property type="entry name" value="A-crystallin/Hsp20_dom"/>
</dbReference>
<keyword evidence="5" id="KW-1185">Reference proteome</keyword>
<comment type="similarity">
    <text evidence="1 2">Belongs to the small heat shock protein (HSP20) family.</text>
</comment>
<dbReference type="PROSITE" id="PS01031">
    <property type="entry name" value="SHSP"/>
    <property type="match status" value="1"/>
</dbReference>
<dbReference type="AlphaFoldDB" id="A0A1Q3B5X2"/>
<dbReference type="CDD" id="cd06464">
    <property type="entry name" value="ACD_sHsps-like"/>
    <property type="match status" value="1"/>
</dbReference>
<dbReference type="InParanoid" id="A0A1Q3B5X2"/>
<dbReference type="EMBL" id="BDDD01000298">
    <property type="protein sequence ID" value="GAV63183.1"/>
    <property type="molecule type" value="Genomic_DNA"/>
</dbReference>
<dbReference type="InterPro" id="IPR008978">
    <property type="entry name" value="HSP20-like_chaperone"/>
</dbReference>
<evidence type="ECO:0000259" key="3">
    <source>
        <dbReference type="PROSITE" id="PS01031"/>
    </source>
</evidence>
<dbReference type="InterPro" id="IPR039321">
    <property type="entry name" value="IDM2/3-like"/>
</dbReference>
<organism evidence="4 5">
    <name type="scientific">Cephalotus follicularis</name>
    <name type="common">Albany pitcher plant</name>
    <dbReference type="NCBI Taxonomy" id="3775"/>
    <lineage>
        <taxon>Eukaryota</taxon>
        <taxon>Viridiplantae</taxon>
        <taxon>Streptophyta</taxon>
        <taxon>Embryophyta</taxon>
        <taxon>Tracheophyta</taxon>
        <taxon>Spermatophyta</taxon>
        <taxon>Magnoliopsida</taxon>
        <taxon>eudicotyledons</taxon>
        <taxon>Gunneridae</taxon>
        <taxon>Pentapetalae</taxon>
        <taxon>rosids</taxon>
        <taxon>fabids</taxon>
        <taxon>Oxalidales</taxon>
        <taxon>Cephalotaceae</taxon>
        <taxon>Cephalotus</taxon>
    </lineage>
</organism>
<comment type="caution">
    <text evidence="4">The sequence shown here is derived from an EMBL/GenBank/DDBJ whole genome shotgun (WGS) entry which is preliminary data.</text>
</comment>
<accession>A0A1Q3B5X2</accession>
<evidence type="ECO:0000313" key="5">
    <source>
        <dbReference type="Proteomes" id="UP000187406"/>
    </source>
</evidence>
<dbReference type="Proteomes" id="UP000187406">
    <property type="component" value="Unassembled WGS sequence"/>
</dbReference>
<dbReference type="SUPFAM" id="SSF49764">
    <property type="entry name" value="HSP20-like chaperones"/>
    <property type="match status" value="1"/>
</dbReference>